<reference evidence="7" key="1">
    <citation type="journal article" date="2011" name="Genome Res.">
        <title>Phylogeny-wide analysis of social amoeba genomes highlights ancient origins for complex intercellular communication.</title>
        <authorList>
            <person name="Heidel A.J."/>
            <person name="Lawal H.M."/>
            <person name="Felder M."/>
            <person name="Schilde C."/>
            <person name="Helps N.R."/>
            <person name="Tunggal B."/>
            <person name="Rivero F."/>
            <person name="John U."/>
            <person name="Schleicher M."/>
            <person name="Eichinger L."/>
            <person name="Platzer M."/>
            <person name="Noegel A.A."/>
            <person name="Schaap P."/>
            <person name="Gloeckner G."/>
        </authorList>
    </citation>
    <scope>NUCLEOTIDE SEQUENCE [LARGE SCALE GENOMIC DNA]</scope>
    <source>
        <strain evidence="7">SH3</strain>
    </source>
</reference>
<feature type="domain" description="Translation elongation factor EF1B beta/delta subunit guanine nucleotide exchange" evidence="5">
    <location>
        <begin position="172"/>
        <end position="258"/>
    </location>
</feature>
<dbReference type="EMBL" id="GL883010">
    <property type="protein sequence ID" value="EGG21793.1"/>
    <property type="molecule type" value="Genomic_DNA"/>
</dbReference>
<evidence type="ECO:0000259" key="5">
    <source>
        <dbReference type="SMART" id="SM00888"/>
    </source>
</evidence>
<evidence type="ECO:0000256" key="2">
    <source>
        <dbReference type="ARBA" id="ARBA00022768"/>
    </source>
</evidence>
<dbReference type="GO" id="GO:0005829">
    <property type="term" value="C:cytosol"/>
    <property type="evidence" value="ECO:0007669"/>
    <property type="project" value="TreeGrafter"/>
</dbReference>
<dbReference type="RefSeq" id="XP_004359643.1">
    <property type="nucleotide sequence ID" value="XM_004359586.1"/>
</dbReference>
<dbReference type="SUPFAM" id="SSF47616">
    <property type="entry name" value="GST C-terminal domain-like"/>
    <property type="match status" value="1"/>
</dbReference>
<dbReference type="SMART" id="SM00888">
    <property type="entry name" value="EF1_GNE"/>
    <property type="match status" value="1"/>
</dbReference>
<evidence type="ECO:0000256" key="4">
    <source>
        <dbReference type="RuleBase" id="RU003791"/>
    </source>
</evidence>
<dbReference type="GeneID" id="14873185"/>
<dbReference type="PANTHER" id="PTHR11595:SF21">
    <property type="entry name" value="ELONGATION FACTOR 1-BETA"/>
    <property type="match status" value="1"/>
</dbReference>
<dbReference type="InterPro" id="IPR049720">
    <property type="entry name" value="EF1B_bsu/dsu"/>
</dbReference>
<dbReference type="KEGG" id="dfa:DFA_01679"/>
<dbReference type="STRING" id="1054147.F4PU25"/>
<dbReference type="InterPro" id="IPR036219">
    <property type="entry name" value="eEF-1beta-like_sf"/>
</dbReference>
<keyword evidence="7" id="KW-1185">Reference proteome</keyword>
<dbReference type="AlphaFoldDB" id="F4PU25"/>
<dbReference type="PANTHER" id="PTHR11595">
    <property type="entry name" value="EF-HAND AND COILED-COIL DOMAIN-CONTAINING FAMILY MEMBER"/>
    <property type="match status" value="1"/>
</dbReference>
<dbReference type="FunFam" id="3.30.70.60:FF:000001">
    <property type="entry name" value="Elongation factor 1-beta 1 like"/>
    <property type="match status" value="1"/>
</dbReference>
<comment type="similarity">
    <text evidence="1 4">Belongs to the EF-1-beta/EF-1-delta family.</text>
</comment>
<dbReference type="InterPro" id="IPR014717">
    <property type="entry name" value="Transl_elong_EF1B/ribsomal_bS6"/>
</dbReference>
<accession>F4PU25</accession>
<dbReference type="GO" id="GO:0005085">
    <property type="term" value="F:guanyl-nucleotide exchange factor activity"/>
    <property type="evidence" value="ECO:0007669"/>
    <property type="project" value="TreeGrafter"/>
</dbReference>
<dbReference type="CDD" id="cd10308">
    <property type="entry name" value="GST_C_eEF1b_like"/>
    <property type="match status" value="1"/>
</dbReference>
<dbReference type="InterPro" id="IPR001326">
    <property type="entry name" value="Transl_elong_EF1B_B/D_CS"/>
</dbReference>
<dbReference type="InterPro" id="IPR036282">
    <property type="entry name" value="Glutathione-S-Trfase_C_sf"/>
</dbReference>
<proteinExistence type="inferred from homology"/>
<evidence type="ECO:0000256" key="1">
    <source>
        <dbReference type="ARBA" id="ARBA00007411"/>
    </source>
</evidence>
<dbReference type="InterPro" id="IPR014038">
    <property type="entry name" value="EF1B_bsu/dsu_GNE"/>
</dbReference>
<dbReference type="Proteomes" id="UP000007797">
    <property type="component" value="Unassembled WGS sequence"/>
</dbReference>
<dbReference type="GO" id="GO:0003785">
    <property type="term" value="F:actin monomer binding"/>
    <property type="evidence" value="ECO:0007669"/>
    <property type="project" value="EnsemblProtists"/>
</dbReference>
<dbReference type="Gene3D" id="1.20.1050.130">
    <property type="match status" value="1"/>
</dbReference>
<evidence type="ECO:0000313" key="6">
    <source>
        <dbReference type="EMBL" id="EGG21793.1"/>
    </source>
</evidence>
<dbReference type="PROSITE" id="PS00825">
    <property type="entry name" value="EF1BD_2"/>
    <property type="match status" value="1"/>
</dbReference>
<evidence type="ECO:0000256" key="3">
    <source>
        <dbReference type="ARBA" id="ARBA00022917"/>
    </source>
</evidence>
<name>F4PU25_CACFS</name>
<dbReference type="Gene3D" id="3.30.70.60">
    <property type="match status" value="1"/>
</dbReference>
<evidence type="ECO:0000313" key="7">
    <source>
        <dbReference type="Proteomes" id="UP000007797"/>
    </source>
</evidence>
<dbReference type="GO" id="GO:0030041">
    <property type="term" value="P:actin filament polymerization"/>
    <property type="evidence" value="ECO:0007669"/>
    <property type="project" value="EnsemblProtists"/>
</dbReference>
<keyword evidence="3 4" id="KW-0648">Protein biosynthesis</keyword>
<sequence length="258" mass="28958">MKAKQVTSEIDQFKHLSSLSLSTFYRRRIWNERAEKKKRNILYVYLMPSFADLTTDAGVIDLNEYLKDKTYLVGFLPSNVDQEAVKKLGKAPCATKYPHANRWYNTIQALEASEFVAVTETITVKAAAPAKADDDVDLFGDDEDDEEYERQLEERRAAAAALKKPKEKVIAKSSILLDVKPWDDETDMAALEASVRTIVMPGLVWGASKLVAVGYGIKKLQINCVVEDDKVSVDDLSEQICAFEDYVQSCDVAAFNKI</sequence>
<keyword evidence="2 4" id="KW-0251">Elongation factor</keyword>
<dbReference type="SUPFAM" id="SSF54984">
    <property type="entry name" value="eEF-1beta-like"/>
    <property type="match status" value="1"/>
</dbReference>
<gene>
    <name evidence="6" type="primary">efa1B</name>
    <name evidence="6" type="ORF">DFA_01679</name>
</gene>
<protein>
    <submittedName>
        <fullName evidence="6">Elongation factor 1b</fullName>
    </submittedName>
</protein>
<dbReference type="OrthoDB" id="331763at2759"/>
<dbReference type="CDD" id="cd00292">
    <property type="entry name" value="EF1B"/>
    <property type="match status" value="1"/>
</dbReference>
<dbReference type="GO" id="GO:0005938">
    <property type="term" value="C:cell cortex"/>
    <property type="evidence" value="ECO:0007669"/>
    <property type="project" value="EnsemblProtists"/>
</dbReference>
<dbReference type="OMA" id="YRWYKHI"/>
<organism evidence="6 7">
    <name type="scientific">Cavenderia fasciculata</name>
    <name type="common">Slime mold</name>
    <name type="synonym">Dictyostelium fasciculatum</name>
    <dbReference type="NCBI Taxonomy" id="261658"/>
    <lineage>
        <taxon>Eukaryota</taxon>
        <taxon>Amoebozoa</taxon>
        <taxon>Evosea</taxon>
        <taxon>Eumycetozoa</taxon>
        <taxon>Dictyostelia</taxon>
        <taxon>Acytosteliales</taxon>
        <taxon>Cavenderiaceae</taxon>
        <taxon>Cavenderia</taxon>
    </lineage>
</organism>
<dbReference type="GO" id="GO:0003746">
    <property type="term" value="F:translation elongation factor activity"/>
    <property type="evidence" value="ECO:0007669"/>
    <property type="project" value="UniProtKB-KW"/>
</dbReference>
<dbReference type="Pfam" id="PF00736">
    <property type="entry name" value="EF1_GNE"/>
    <property type="match status" value="1"/>
</dbReference>
<dbReference type="GO" id="GO:0005853">
    <property type="term" value="C:eukaryotic translation elongation factor 1 complex"/>
    <property type="evidence" value="ECO:0007669"/>
    <property type="project" value="InterPro"/>
</dbReference>